<protein>
    <submittedName>
        <fullName evidence="1">Uncharacterized protein</fullName>
    </submittedName>
</protein>
<proteinExistence type="predicted"/>
<evidence type="ECO:0000313" key="1">
    <source>
        <dbReference type="EMBL" id="ASI88340.1"/>
    </source>
</evidence>
<accession>A0AAN1FD63</accession>
<dbReference type="EMBL" id="CP018308">
    <property type="protein sequence ID" value="ASI88340.1"/>
    <property type="molecule type" value="Genomic_DNA"/>
</dbReference>
<dbReference type="KEGG" id="vsh:BSZ05_00115"/>
<name>A0AAN1FD63_9VIBR</name>
<gene>
    <name evidence="1" type="ORF">BSZ05_00115</name>
</gene>
<organism evidence="1 2">
    <name type="scientific">Vibrio mediterranei</name>
    <dbReference type="NCBI Taxonomy" id="689"/>
    <lineage>
        <taxon>Bacteria</taxon>
        <taxon>Pseudomonadati</taxon>
        <taxon>Pseudomonadota</taxon>
        <taxon>Gammaproteobacteria</taxon>
        <taxon>Vibrionales</taxon>
        <taxon>Vibrionaceae</taxon>
        <taxon>Vibrio</taxon>
    </lineage>
</organism>
<dbReference type="Proteomes" id="UP000197092">
    <property type="component" value="Chromosome 1"/>
</dbReference>
<reference evidence="2" key="1">
    <citation type="submission" date="2016-12" db="EMBL/GenBank/DDBJ databases">
        <title>Comparative genomic analysis reveals the diversity, evolution, and environmental adaptation strategies of the genus Vibrio.</title>
        <authorList>
            <person name="Lin H."/>
            <person name="Wang X."/>
            <person name="Zhang X.-H."/>
        </authorList>
    </citation>
    <scope>NUCLEOTIDE SEQUENCE [LARGE SCALE GENOMIC DNA]</scope>
    <source>
        <strain evidence="2">QT6D1</strain>
    </source>
</reference>
<sequence length="126" mass="14769">MYKYINDIFDTEYNQSLPERVDFTESELPLEEIEVREMVEAWYLSGYAPCFEKHKSSLSSKFDELSFDTGESAARLKKLETTLMLVIKNQVYRAAFKRLMTTMKPSSSKARLMLLLKQVENDLKIH</sequence>
<evidence type="ECO:0000313" key="2">
    <source>
        <dbReference type="Proteomes" id="UP000197092"/>
    </source>
</evidence>
<dbReference type="AlphaFoldDB" id="A0AAN1FD63"/>
<dbReference type="RefSeq" id="WP_088875831.1">
    <property type="nucleotide sequence ID" value="NZ_CP018308.1"/>
</dbReference>